<dbReference type="PANTHER" id="PTHR31310">
    <property type="match status" value="1"/>
</dbReference>
<dbReference type="InterPro" id="IPR000326">
    <property type="entry name" value="PAP2/HPO"/>
</dbReference>
<evidence type="ECO:0000256" key="2">
    <source>
        <dbReference type="ARBA" id="ARBA00022692"/>
    </source>
</evidence>
<dbReference type="SUPFAM" id="SSF48317">
    <property type="entry name" value="Acid phosphatase/Vanadium-dependent haloperoxidase"/>
    <property type="match status" value="1"/>
</dbReference>
<dbReference type="Pfam" id="PF14378">
    <property type="entry name" value="PAP2_3"/>
    <property type="match status" value="1"/>
</dbReference>
<dbReference type="STRING" id="890420.SAMN05216226_11151"/>
<accession>A0A1G8XFL6</accession>
<evidence type="ECO:0000256" key="3">
    <source>
        <dbReference type="ARBA" id="ARBA00022989"/>
    </source>
</evidence>
<gene>
    <name evidence="7" type="ORF">SAMN05216226_11151</name>
</gene>
<feature type="transmembrane region" description="Helical" evidence="5">
    <location>
        <begin position="216"/>
        <end position="236"/>
    </location>
</feature>
<feature type="transmembrane region" description="Helical" evidence="5">
    <location>
        <begin position="46"/>
        <end position="62"/>
    </location>
</feature>
<dbReference type="CDD" id="cd03386">
    <property type="entry name" value="PAP2_Aur1_like"/>
    <property type="match status" value="1"/>
</dbReference>
<dbReference type="PANTHER" id="PTHR31310:SF7">
    <property type="entry name" value="PA-PHOSPHATASE RELATED-FAMILY PROTEIN DDB_G0268928"/>
    <property type="match status" value="1"/>
</dbReference>
<dbReference type="InterPro" id="IPR036938">
    <property type="entry name" value="PAP2/HPO_sf"/>
</dbReference>
<keyword evidence="3 5" id="KW-1133">Transmembrane helix</keyword>
<dbReference type="Gene3D" id="1.20.144.10">
    <property type="entry name" value="Phosphatidic acid phosphatase type 2/haloperoxidase"/>
    <property type="match status" value="1"/>
</dbReference>
<dbReference type="RefSeq" id="WP_092703279.1">
    <property type="nucleotide sequence ID" value="NZ_FNFC01000011.1"/>
</dbReference>
<dbReference type="InterPro" id="IPR052185">
    <property type="entry name" value="IPC_Synthase-Related"/>
</dbReference>
<feature type="transmembrane region" description="Helical" evidence="5">
    <location>
        <begin position="136"/>
        <end position="156"/>
    </location>
</feature>
<evidence type="ECO:0000256" key="4">
    <source>
        <dbReference type="ARBA" id="ARBA00023136"/>
    </source>
</evidence>
<dbReference type="InterPro" id="IPR026841">
    <property type="entry name" value="Aur1/Ipt1"/>
</dbReference>
<proteinExistence type="predicted"/>
<evidence type="ECO:0000256" key="1">
    <source>
        <dbReference type="ARBA" id="ARBA00004141"/>
    </source>
</evidence>
<feature type="transmembrane region" description="Helical" evidence="5">
    <location>
        <begin position="6"/>
        <end position="26"/>
    </location>
</feature>
<evidence type="ECO:0000256" key="5">
    <source>
        <dbReference type="SAM" id="Phobius"/>
    </source>
</evidence>
<comment type="subcellular location">
    <subcellularLocation>
        <location evidence="1">Membrane</location>
        <topology evidence="1">Multi-pass membrane protein</topology>
    </subcellularLocation>
</comment>
<feature type="transmembrane region" description="Helical" evidence="5">
    <location>
        <begin position="102"/>
        <end position="124"/>
    </location>
</feature>
<reference evidence="7 8" key="1">
    <citation type="submission" date="2016-10" db="EMBL/GenBank/DDBJ databases">
        <authorList>
            <person name="de Groot N.N."/>
        </authorList>
    </citation>
    <scope>NUCLEOTIDE SEQUENCE [LARGE SCALE GENOMIC DNA]</scope>
    <source>
        <strain evidence="7 8">IBRC-M10015</strain>
    </source>
</reference>
<evidence type="ECO:0000313" key="8">
    <source>
        <dbReference type="Proteomes" id="UP000198856"/>
    </source>
</evidence>
<feature type="transmembrane region" description="Helical" evidence="5">
    <location>
        <begin position="190"/>
        <end position="209"/>
    </location>
</feature>
<evidence type="ECO:0000313" key="7">
    <source>
        <dbReference type="EMBL" id="SDJ89368.1"/>
    </source>
</evidence>
<sequence length="289" mass="32468">MSLLVHYLQLAAVVTVCLGIGIYTVVGRERVQRVREEYRSRVRDSLPHLMVLGFVFGFGMYWRPIGGELSWTVGYNITHTLYSIEGTLVPTIQTLATTELTWILSLVYVFGYVFLLLFPLVAYAFLDTLRPLRVAVLAYVINYTTGLCSYTLFVAYGPRNYMPGQVRGLMYEVWPEIEQLTTHINTNANVFPSLHTSLAVTVALLAWYTRDSYPRWFYVAATMAVTIAFSTMYLGLHWGVDVFAGTLLGIGSVWTGAYLAPESDEQSLITQKGRALFAAAGRYTDRLSS</sequence>
<keyword evidence="2 5" id="KW-0812">Transmembrane</keyword>
<keyword evidence="4 5" id="KW-0472">Membrane</keyword>
<protein>
    <submittedName>
        <fullName evidence="7">Membrane-associated phospholipid phosphatase</fullName>
    </submittedName>
</protein>
<dbReference type="SMART" id="SM00014">
    <property type="entry name" value="acidPPc"/>
    <property type="match status" value="1"/>
</dbReference>
<evidence type="ECO:0000259" key="6">
    <source>
        <dbReference type="SMART" id="SM00014"/>
    </source>
</evidence>
<keyword evidence="8" id="KW-1185">Reference proteome</keyword>
<dbReference type="Proteomes" id="UP000198856">
    <property type="component" value="Unassembled WGS sequence"/>
</dbReference>
<feature type="domain" description="Phosphatidic acid phosphatase type 2/haloperoxidase" evidence="6">
    <location>
        <begin position="105"/>
        <end position="257"/>
    </location>
</feature>
<organism evidence="7 8">
    <name type="scientific">Halovenus aranensis</name>
    <dbReference type="NCBI Taxonomy" id="890420"/>
    <lineage>
        <taxon>Archaea</taxon>
        <taxon>Methanobacteriati</taxon>
        <taxon>Methanobacteriota</taxon>
        <taxon>Stenosarchaea group</taxon>
        <taxon>Halobacteria</taxon>
        <taxon>Halobacteriales</taxon>
        <taxon>Haloarculaceae</taxon>
        <taxon>Halovenus</taxon>
    </lineage>
</organism>
<name>A0A1G8XFL6_9EURY</name>
<dbReference type="GO" id="GO:0016020">
    <property type="term" value="C:membrane"/>
    <property type="evidence" value="ECO:0007669"/>
    <property type="project" value="UniProtKB-SubCell"/>
</dbReference>
<dbReference type="AlphaFoldDB" id="A0A1G8XFL6"/>
<dbReference type="OrthoDB" id="329477at2157"/>
<dbReference type="EMBL" id="FNFC01000011">
    <property type="protein sequence ID" value="SDJ89368.1"/>
    <property type="molecule type" value="Genomic_DNA"/>
</dbReference>